<evidence type="ECO:0000259" key="7">
    <source>
        <dbReference type="Pfam" id="PF02055"/>
    </source>
</evidence>
<dbReference type="WBParaSite" id="ACRNAN_scaffold13880.g12364.t1">
    <property type="protein sequence ID" value="ACRNAN_scaffold13880.g12364.t1"/>
    <property type="gene ID" value="ACRNAN_scaffold13880.g12364"/>
</dbReference>
<sequence>MEFRYFFRIGYTVARIPIASTDYSTRVYSYDDVDGDMALTNFALAPEDLNLKIPLVKWAQTLSGNKLRLFASVWSAPGWMKVVGTIYGGGPLKGDVNGPYYQTWANYFVRFFEEYAKNNVTFWGVTMENEPEMGADLHYRFQALFYNASMERDFAKGYWGQALRNNQVTQNLKLMFLDGERPDIVNWSNEVMMP</sequence>
<dbReference type="SUPFAM" id="SSF51445">
    <property type="entry name" value="(Trans)glycosidases"/>
    <property type="match status" value="1"/>
</dbReference>
<dbReference type="GO" id="GO:0004348">
    <property type="term" value="F:glucosylceramidase activity"/>
    <property type="evidence" value="ECO:0007669"/>
    <property type="project" value="UniProtKB-EC"/>
</dbReference>
<keyword evidence="6" id="KW-0443">Lipid metabolism</keyword>
<feature type="domain" description="Glycosyl hydrolase family 30 TIM-barrel" evidence="7">
    <location>
        <begin position="9"/>
        <end position="192"/>
    </location>
</feature>
<evidence type="ECO:0000256" key="6">
    <source>
        <dbReference type="RuleBase" id="RU361188"/>
    </source>
</evidence>
<keyword evidence="6" id="KW-0326">Glycosidase</keyword>
<dbReference type="PANTHER" id="PTHR11069">
    <property type="entry name" value="GLUCOSYLCERAMIDASE"/>
    <property type="match status" value="1"/>
</dbReference>
<protein>
    <recommendedName>
        <fullName evidence="3 6">Glucosylceramidase</fullName>
        <ecNumber evidence="3 6">3.2.1.45</ecNumber>
    </recommendedName>
</protein>
<evidence type="ECO:0000256" key="2">
    <source>
        <dbReference type="ARBA" id="ARBA00005382"/>
    </source>
</evidence>
<dbReference type="Gene3D" id="3.20.20.80">
    <property type="entry name" value="Glycosidases"/>
    <property type="match status" value="1"/>
</dbReference>
<keyword evidence="4" id="KW-0732">Signal</keyword>
<evidence type="ECO:0000256" key="1">
    <source>
        <dbReference type="ARBA" id="ARBA00001013"/>
    </source>
</evidence>
<evidence type="ECO:0000256" key="3">
    <source>
        <dbReference type="ARBA" id="ARBA00012658"/>
    </source>
</evidence>
<organism evidence="8 9">
    <name type="scientific">Acrobeloides nanus</name>
    <dbReference type="NCBI Taxonomy" id="290746"/>
    <lineage>
        <taxon>Eukaryota</taxon>
        <taxon>Metazoa</taxon>
        <taxon>Ecdysozoa</taxon>
        <taxon>Nematoda</taxon>
        <taxon>Chromadorea</taxon>
        <taxon>Rhabditida</taxon>
        <taxon>Tylenchina</taxon>
        <taxon>Cephalobomorpha</taxon>
        <taxon>Cephaloboidea</taxon>
        <taxon>Cephalobidae</taxon>
        <taxon>Acrobeloides</taxon>
    </lineage>
</organism>
<dbReference type="AlphaFoldDB" id="A0A914CTM2"/>
<evidence type="ECO:0000256" key="4">
    <source>
        <dbReference type="ARBA" id="ARBA00022729"/>
    </source>
</evidence>
<dbReference type="Proteomes" id="UP000887540">
    <property type="component" value="Unplaced"/>
</dbReference>
<comment type="catalytic activity">
    <reaction evidence="1">
        <text>a beta-D-glucosyl-(1&lt;-&gt;1')-N-acylsphing-4-enine + H2O = an N-acylsphing-4-enine + D-glucose</text>
        <dbReference type="Rhea" id="RHEA:13269"/>
        <dbReference type="ChEBI" id="CHEBI:4167"/>
        <dbReference type="ChEBI" id="CHEBI:15377"/>
        <dbReference type="ChEBI" id="CHEBI:22801"/>
        <dbReference type="ChEBI" id="CHEBI:52639"/>
        <dbReference type="EC" id="3.2.1.45"/>
    </reaction>
    <physiologicalReaction direction="left-to-right" evidence="1">
        <dbReference type="Rhea" id="RHEA:13270"/>
    </physiologicalReaction>
</comment>
<keyword evidence="8" id="KW-1185">Reference proteome</keyword>
<dbReference type="GO" id="GO:0006680">
    <property type="term" value="P:glucosylceramide catabolic process"/>
    <property type="evidence" value="ECO:0007669"/>
    <property type="project" value="TreeGrafter"/>
</dbReference>
<dbReference type="PRINTS" id="PR00843">
    <property type="entry name" value="GLHYDRLASE30"/>
</dbReference>
<keyword evidence="5 6" id="KW-0378">Hydrolase</keyword>
<evidence type="ECO:0000313" key="8">
    <source>
        <dbReference type="Proteomes" id="UP000887540"/>
    </source>
</evidence>
<dbReference type="InterPro" id="IPR017853">
    <property type="entry name" value="GH"/>
</dbReference>
<dbReference type="PANTHER" id="PTHR11069:SF23">
    <property type="entry name" value="LYSOSOMAL ACID GLUCOSYLCERAMIDASE"/>
    <property type="match status" value="1"/>
</dbReference>
<keyword evidence="6" id="KW-0746">Sphingolipid metabolism</keyword>
<name>A0A914CTM2_9BILA</name>
<evidence type="ECO:0000256" key="5">
    <source>
        <dbReference type="ARBA" id="ARBA00022801"/>
    </source>
</evidence>
<dbReference type="InterPro" id="IPR001139">
    <property type="entry name" value="Glyco_hydro_30"/>
</dbReference>
<dbReference type="Pfam" id="PF02055">
    <property type="entry name" value="Glyco_hydro_30"/>
    <property type="match status" value="1"/>
</dbReference>
<dbReference type="GO" id="GO:0016020">
    <property type="term" value="C:membrane"/>
    <property type="evidence" value="ECO:0007669"/>
    <property type="project" value="GOC"/>
</dbReference>
<accession>A0A914CTM2</accession>
<evidence type="ECO:0000313" key="9">
    <source>
        <dbReference type="WBParaSite" id="ACRNAN_scaffold13880.g12364.t1"/>
    </source>
</evidence>
<proteinExistence type="inferred from homology"/>
<dbReference type="EC" id="3.2.1.45" evidence="3 6"/>
<dbReference type="InterPro" id="IPR033453">
    <property type="entry name" value="Glyco_hydro_30_TIM-barrel"/>
</dbReference>
<reference evidence="9" key="1">
    <citation type="submission" date="2022-11" db="UniProtKB">
        <authorList>
            <consortium name="WormBaseParasite"/>
        </authorList>
    </citation>
    <scope>IDENTIFICATION</scope>
</reference>
<comment type="similarity">
    <text evidence="2 6">Belongs to the glycosyl hydrolase 30 family.</text>
</comment>